<dbReference type="RefSeq" id="WP_189172253.1">
    <property type="nucleotide sequence ID" value="NZ_BMQB01000014.1"/>
</dbReference>
<comment type="caution">
    <text evidence="3">The sequence shown here is derived from an EMBL/GenBank/DDBJ whole genome shotgun (WGS) entry which is preliminary data.</text>
</comment>
<reference evidence="3" key="2">
    <citation type="submission" date="2020-09" db="EMBL/GenBank/DDBJ databases">
        <authorList>
            <person name="Sun Q."/>
            <person name="Ohkuma M."/>
        </authorList>
    </citation>
    <scope>NUCLEOTIDE SEQUENCE</scope>
    <source>
        <strain evidence="3">JCM 3090</strain>
    </source>
</reference>
<evidence type="ECO:0000313" key="3">
    <source>
        <dbReference type="EMBL" id="GGK10340.1"/>
    </source>
</evidence>
<evidence type="ECO:0000313" key="4">
    <source>
        <dbReference type="Proteomes" id="UP000649739"/>
    </source>
</evidence>
<protein>
    <submittedName>
        <fullName evidence="3">Membrane protein</fullName>
    </submittedName>
</protein>
<keyword evidence="4" id="KW-1185">Reference proteome</keyword>
<sequence length="147" mass="14750">MELDPRGPRFNAAVTAAVFVAILLVTPAAPAVAGGLAAAQAVVFAATAVDPRRGPYALLYRGLVAPRLGPPADREPAAPVRFAQAVGCCFALAAAAGFLLGAATLGYVGAAFALVAAFLNAAFGLCLGCECYLAARRLTAGRRHPGA</sequence>
<dbReference type="Pfam" id="PF14340">
    <property type="entry name" value="DUF4395"/>
    <property type="match status" value="1"/>
</dbReference>
<organism evidence="3 4">
    <name type="scientific">Pilimelia anulata</name>
    <dbReference type="NCBI Taxonomy" id="53371"/>
    <lineage>
        <taxon>Bacteria</taxon>
        <taxon>Bacillati</taxon>
        <taxon>Actinomycetota</taxon>
        <taxon>Actinomycetes</taxon>
        <taxon>Micromonosporales</taxon>
        <taxon>Micromonosporaceae</taxon>
        <taxon>Pilimelia</taxon>
    </lineage>
</organism>
<evidence type="ECO:0000259" key="2">
    <source>
        <dbReference type="Pfam" id="PF14340"/>
    </source>
</evidence>
<feature type="domain" description="DUF4395" evidence="2">
    <location>
        <begin position="4"/>
        <end position="137"/>
    </location>
</feature>
<gene>
    <name evidence="3" type="ORF">GCM10010123_45420</name>
</gene>
<dbReference type="Proteomes" id="UP000649739">
    <property type="component" value="Unassembled WGS sequence"/>
</dbReference>
<keyword evidence="1" id="KW-1133">Transmembrane helix</keyword>
<feature type="transmembrane region" description="Helical" evidence="1">
    <location>
        <begin position="82"/>
        <end position="103"/>
    </location>
</feature>
<proteinExistence type="predicted"/>
<dbReference type="AlphaFoldDB" id="A0A8J3FCX5"/>
<dbReference type="InterPro" id="IPR025508">
    <property type="entry name" value="DUF4395"/>
</dbReference>
<name>A0A8J3FCX5_9ACTN</name>
<keyword evidence="1" id="KW-0812">Transmembrane</keyword>
<reference evidence="3" key="1">
    <citation type="journal article" date="2014" name="Int. J. Syst. Evol. Microbiol.">
        <title>Complete genome sequence of Corynebacterium casei LMG S-19264T (=DSM 44701T), isolated from a smear-ripened cheese.</title>
        <authorList>
            <consortium name="US DOE Joint Genome Institute (JGI-PGF)"/>
            <person name="Walter F."/>
            <person name="Albersmeier A."/>
            <person name="Kalinowski J."/>
            <person name="Ruckert C."/>
        </authorList>
    </citation>
    <scope>NUCLEOTIDE SEQUENCE</scope>
    <source>
        <strain evidence="3">JCM 3090</strain>
    </source>
</reference>
<dbReference type="EMBL" id="BMQB01000014">
    <property type="protein sequence ID" value="GGK10340.1"/>
    <property type="molecule type" value="Genomic_DNA"/>
</dbReference>
<keyword evidence="1" id="KW-0472">Membrane</keyword>
<accession>A0A8J3FCX5</accession>
<evidence type="ECO:0000256" key="1">
    <source>
        <dbReference type="SAM" id="Phobius"/>
    </source>
</evidence>
<feature type="transmembrane region" description="Helical" evidence="1">
    <location>
        <begin position="110"/>
        <end position="135"/>
    </location>
</feature>